<keyword evidence="2" id="KW-1185">Reference proteome</keyword>
<dbReference type="EMBL" id="BGPR01052809">
    <property type="protein sequence ID" value="GBO29649.1"/>
    <property type="molecule type" value="Genomic_DNA"/>
</dbReference>
<evidence type="ECO:0000313" key="1">
    <source>
        <dbReference type="EMBL" id="GBO29649.1"/>
    </source>
</evidence>
<evidence type="ECO:0000313" key="2">
    <source>
        <dbReference type="Proteomes" id="UP000499080"/>
    </source>
</evidence>
<sequence>MANPSVMDHSDPLRHLLLLSPSKRETQPSLISSGESESYRSLLPNVSTEVAFQHIWLGSPNRAAGYSDSLKIRTVDLAAPVLSCFSHSRPVCA</sequence>
<reference evidence="1 2" key="1">
    <citation type="journal article" date="2019" name="Sci. Rep.">
        <title>Orb-weaving spider Araneus ventricosus genome elucidates the spidroin gene catalogue.</title>
        <authorList>
            <person name="Kono N."/>
            <person name="Nakamura H."/>
            <person name="Ohtoshi R."/>
            <person name="Moran D.A.P."/>
            <person name="Shinohara A."/>
            <person name="Yoshida Y."/>
            <person name="Fujiwara M."/>
            <person name="Mori M."/>
            <person name="Tomita M."/>
            <person name="Arakawa K."/>
        </authorList>
    </citation>
    <scope>NUCLEOTIDE SEQUENCE [LARGE SCALE GENOMIC DNA]</scope>
</reference>
<organism evidence="1 2">
    <name type="scientific">Araneus ventricosus</name>
    <name type="common">Orbweaver spider</name>
    <name type="synonym">Epeira ventricosa</name>
    <dbReference type="NCBI Taxonomy" id="182803"/>
    <lineage>
        <taxon>Eukaryota</taxon>
        <taxon>Metazoa</taxon>
        <taxon>Ecdysozoa</taxon>
        <taxon>Arthropoda</taxon>
        <taxon>Chelicerata</taxon>
        <taxon>Arachnida</taxon>
        <taxon>Araneae</taxon>
        <taxon>Araneomorphae</taxon>
        <taxon>Entelegynae</taxon>
        <taxon>Araneoidea</taxon>
        <taxon>Araneidae</taxon>
        <taxon>Araneus</taxon>
    </lineage>
</organism>
<name>A0A4Y2VX07_ARAVE</name>
<accession>A0A4Y2VX07</accession>
<gene>
    <name evidence="1" type="ORF">AVEN_238899_1</name>
</gene>
<dbReference type="Proteomes" id="UP000499080">
    <property type="component" value="Unassembled WGS sequence"/>
</dbReference>
<comment type="caution">
    <text evidence="1">The sequence shown here is derived from an EMBL/GenBank/DDBJ whole genome shotgun (WGS) entry which is preliminary data.</text>
</comment>
<protein>
    <submittedName>
        <fullName evidence="1">Uncharacterized protein</fullName>
    </submittedName>
</protein>
<dbReference type="AlphaFoldDB" id="A0A4Y2VX07"/>
<proteinExistence type="predicted"/>